<keyword evidence="2" id="KW-1185">Reference proteome</keyword>
<gene>
    <name evidence="1" type="ORF">CTI12_AA363220</name>
</gene>
<accession>A0A2U1MMP0</accession>
<sequence>MAVTKNMVVDQLFFDQLLFNHVLFIPTFIGRELSTFRLRTLSEHIKKNRDPRWNEEFKFTLEEPPVNDKLPRKPPLTAAVAGNSMVYF</sequence>
<comment type="caution">
    <text evidence="1">The sequence shown here is derived from an EMBL/GenBank/DDBJ whole genome shotgun (WGS) entry which is preliminary data.</text>
</comment>
<dbReference type="EMBL" id="PKPP01004851">
    <property type="protein sequence ID" value="PWA62519.1"/>
    <property type="molecule type" value="Genomic_DNA"/>
</dbReference>
<dbReference type="InterPro" id="IPR035892">
    <property type="entry name" value="C2_domain_sf"/>
</dbReference>
<dbReference type="AlphaFoldDB" id="A0A2U1MMP0"/>
<evidence type="ECO:0000313" key="1">
    <source>
        <dbReference type="EMBL" id="PWA62519.1"/>
    </source>
</evidence>
<organism evidence="1 2">
    <name type="scientific">Artemisia annua</name>
    <name type="common">Sweet wormwood</name>
    <dbReference type="NCBI Taxonomy" id="35608"/>
    <lineage>
        <taxon>Eukaryota</taxon>
        <taxon>Viridiplantae</taxon>
        <taxon>Streptophyta</taxon>
        <taxon>Embryophyta</taxon>
        <taxon>Tracheophyta</taxon>
        <taxon>Spermatophyta</taxon>
        <taxon>Magnoliopsida</taxon>
        <taxon>eudicotyledons</taxon>
        <taxon>Gunneridae</taxon>
        <taxon>Pentapetalae</taxon>
        <taxon>asterids</taxon>
        <taxon>campanulids</taxon>
        <taxon>Asterales</taxon>
        <taxon>Asteraceae</taxon>
        <taxon>Asteroideae</taxon>
        <taxon>Anthemideae</taxon>
        <taxon>Artemisiinae</taxon>
        <taxon>Artemisia</taxon>
    </lineage>
</organism>
<protein>
    <submittedName>
        <fullName evidence="1">Synaptotagmin-2</fullName>
    </submittedName>
</protein>
<dbReference type="STRING" id="35608.A0A2U1MMP0"/>
<reference evidence="1 2" key="1">
    <citation type="journal article" date="2018" name="Mol. Plant">
        <title>The genome of Artemisia annua provides insight into the evolution of Asteraceae family and artemisinin biosynthesis.</title>
        <authorList>
            <person name="Shen Q."/>
            <person name="Zhang L."/>
            <person name="Liao Z."/>
            <person name="Wang S."/>
            <person name="Yan T."/>
            <person name="Shi P."/>
            <person name="Liu M."/>
            <person name="Fu X."/>
            <person name="Pan Q."/>
            <person name="Wang Y."/>
            <person name="Lv Z."/>
            <person name="Lu X."/>
            <person name="Zhang F."/>
            <person name="Jiang W."/>
            <person name="Ma Y."/>
            <person name="Chen M."/>
            <person name="Hao X."/>
            <person name="Li L."/>
            <person name="Tang Y."/>
            <person name="Lv G."/>
            <person name="Zhou Y."/>
            <person name="Sun X."/>
            <person name="Brodelius P.E."/>
            <person name="Rose J.K.C."/>
            <person name="Tang K."/>
        </authorList>
    </citation>
    <scope>NUCLEOTIDE SEQUENCE [LARGE SCALE GENOMIC DNA]</scope>
    <source>
        <strain evidence="2">cv. Huhao1</strain>
        <tissue evidence="1">Leaf</tissue>
    </source>
</reference>
<dbReference type="OrthoDB" id="1721402at2759"/>
<dbReference type="Proteomes" id="UP000245207">
    <property type="component" value="Unassembled WGS sequence"/>
</dbReference>
<name>A0A2U1MMP0_ARTAN</name>
<dbReference type="SUPFAM" id="SSF49562">
    <property type="entry name" value="C2 domain (Calcium/lipid-binding domain, CaLB)"/>
    <property type="match status" value="1"/>
</dbReference>
<evidence type="ECO:0000313" key="2">
    <source>
        <dbReference type="Proteomes" id="UP000245207"/>
    </source>
</evidence>
<proteinExistence type="predicted"/>